<reference evidence="2 3" key="1">
    <citation type="journal article" date="2018" name="IMA Fungus">
        <title>IMA Genome-F 9: Draft genome sequence of Annulohypoxylon stygium, Aspergillus mulundensis, Berkeleyomyces basicola (syn. Thielaviopsis basicola), Ceratocystis smalleyi, two Cercospora beticola strains, Coleophoma cylindrospora, Fusarium fracticaudum, Phialophora cf. hyalina, and Morchella septimelata.</title>
        <authorList>
            <person name="Wingfield B.D."/>
            <person name="Bills G.F."/>
            <person name="Dong Y."/>
            <person name="Huang W."/>
            <person name="Nel W.J."/>
            <person name="Swalarsk-Parry B.S."/>
            <person name="Vaghefi N."/>
            <person name="Wilken P.M."/>
            <person name="An Z."/>
            <person name="de Beer Z.W."/>
            <person name="De Vos L."/>
            <person name="Chen L."/>
            <person name="Duong T.A."/>
            <person name="Gao Y."/>
            <person name="Hammerbacher A."/>
            <person name="Kikkert J.R."/>
            <person name="Li Y."/>
            <person name="Li H."/>
            <person name="Li K."/>
            <person name="Li Q."/>
            <person name="Liu X."/>
            <person name="Ma X."/>
            <person name="Naidoo K."/>
            <person name="Pethybridge S.J."/>
            <person name="Sun J."/>
            <person name="Steenkamp E.T."/>
            <person name="van der Nest M.A."/>
            <person name="van Wyk S."/>
            <person name="Wingfield M.J."/>
            <person name="Xiong C."/>
            <person name="Yue Q."/>
            <person name="Zhang X."/>
        </authorList>
    </citation>
    <scope>NUCLEOTIDE SEQUENCE [LARGE SCALE GENOMIC DNA]</scope>
    <source>
        <strain evidence="2 3">BP6252</strain>
    </source>
</reference>
<evidence type="ECO:0008006" key="4">
    <source>
        <dbReference type="Google" id="ProtNLM"/>
    </source>
</evidence>
<organism evidence="2 3">
    <name type="scientific">Coleophoma cylindrospora</name>
    <dbReference type="NCBI Taxonomy" id="1849047"/>
    <lineage>
        <taxon>Eukaryota</taxon>
        <taxon>Fungi</taxon>
        <taxon>Dikarya</taxon>
        <taxon>Ascomycota</taxon>
        <taxon>Pezizomycotina</taxon>
        <taxon>Leotiomycetes</taxon>
        <taxon>Helotiales</taxon>
        <taxon>Dermateaceae</taxon>
        <taxon>Coleophoma</taxon>
    </lineage>
</organism>
<feature type="region of interest" description="Disordered" evidence="1">
    <location>
        <begin position="111"/>
        <end position="132"/>
    </location>
</feature>
<comment type="caution">
    <text evidence="2">The sequence shown here is derived from an EMBL/GenBank/DDBJ whole genome shotgun (WGS) entry which is preliminary data.</text>
</comment>
<proteinExistence type="predicted"/>
<name>A0A3D8SP67_9HELO</name>
<sequence>MKNGIDRSTRSTRTIELPDENPKIFNHIISWVQNHEAFVGGGNIQEEEQEETHISEWCQLHVTASKYRIKALAIFALQKYIHGSRNAKVLDPERFWFPTVAEVRLAYHASSPENEEGDHRHHQEGQEQVTSVQEDTKKLLRSTLAHILALHLLSRLFGSKVDMEHWCRITGAHQVFWKDVIQALKAHTWERRERCIGVACAVHDILEHPWIEEGNLEDFGDGVVKSVEFGYGEKRAKRKIEDHSEQRMKRKRADVVLLDD</sequence>
<evidence type="ECO:0000256" key="1">
    <source>
        <dbReference type="SAM" id="MobiDB-lite"/>
    </source>
</evidence>
<keyword evidence="3" id="KW-1185">Reference proteome</keyword>
<accession>A0A3D8SP67</accession>
<evidence type="ECO:0000313" key="2">
    <source>
        <dbReference type="EMBL" id="RDW88086.1"/>
    </source>
</evidence>
<dbReference type="Proteomes" id="UP000256645">
    <property type="component" value="Unassembled WGS sequence"/>
</dbReference>
<dbReference type="AlphaFoldDB" id="A0A3D8SP67"/>
<dbReference type="OrthoDB" id="10341232at2759"/>
<dbReference type="EMBL" id="PDLM01000001">
    <property type="protein sequence ID" value="RDW88086.1"/>
    <property type="molecule type" value="Genomic_DNA"/>
</dbReference>
<gene>
    <name evidence="2" type="ORF">BP6252_00118</name>
</gene>
<evidence type="ECO:0000313" key="3">
    <source>
        <dbReference type="Proteomes" id="UP000256645"/>
    </source>
</evidence>
<protein>
    <recommendedName>
        <fullName evidence="4">BTB domain-containing protein</fullName>
    </recommendedName>
</protein>